<protein>
    <submittedName>
        <fullName evidence="2">Uncharacterized protein</fullName>
    </submittedName>
</protein>
<dbReference type="PANTHER" id="PTHR34198">
    <property type="entry name" value="OS01G0175100 PROTEIN"/>
    <property type="match status" value="1"/>
</dbReference>
<sequence length="134" mass="14741">MYRLSSLLPSDANYDPAQSMASLPVISPIFPINHRTTKRPRVNACAASNGRRPWWTPLFHSAFTGDNGGSEERETTGDSVEEVKDGGSPAAISFSVLTPEKARVLRRELRATETWHDAMYHSAIASRLASPDQT</sequence>
<feature type="compositionally biased region" description="Basic and acidic residues" evidence="1">
    <location>
        <begin position="70"/>
        <end position="85"/>
    </location>
</feature>
<dbReference type="Proteomes" id="UP001552299">
    <property type="component" value="Unassembled WGS sequence"/>
</dbReference>
<evidence type="ECO:0000256" key="1">
    <source>
        <dbReference type="SAM" id="MobiDB-lite"/>
    </source>
</evidence>
<evidence type="ECO:0000313" key="3">
    <source>
        <dbReference type="Proteomes" id="UP001552299"/>
    </source>
</evidence>
<gene>
    <name evidence="2" type="ORF">M5K25_016576</name>
</gene>
<evidence type="ECO:0000313" key="2">
    <source>
        <dbReference type="EMBL" id="KAL0913142.1"/>
    </source>
</evidence>
<reference evidence="2 3" key="1">
    <citation type="journal article" date="2024" name="Plant Biotechnol. J.">
        <title>Dendrobium thyrsiflorum genome and its molecular insights into genes involved in important horticultural traits.</title>
        <authorList>
            <person name="Chen B."/>
            <person name="Wang J.Y."/>
            <person name="Zheng P.J."/>
            <person name="Li K.L."/>
            <person name="Liang Y.M."/>
            <person name="Chen X.F."/>
            <person name="Zhang C."/>
            <person name="Zhao X."/>
            <person name="He X."/>
            <person name="Zhang G.Q."/>
            <person name="Liu Z.J."/>
            <person name="Xu Q."/>
        </authorList>
    </citation>
    <scope>NUCLEOTIDE SEQUENCE [LARGE SCALE GENOMIC DNA]</scope>
    <source>
        <strain evidence="2">GZMU011</strain>
    </source>
</reference>
<proteinExistence type="predicted"/>
<dbReference type="EMBL" id="JANQDX010000013">
    <property type="protein sequence ID" value="KAL0913142.1"/>
    <property type="molecule type" value="Genomic_DNA"/>
</dbReference>
<organism evidence="2 3">
    <name type="scientific">Dendrobium thyrsiflorum</name>
    <name type="common">Pinecone-like raceme dendrobium</name>
    <name type="synonym">Orchid</name>
    <dbReference type="NCBI Taxonomy" id="117978"/>
    <lineage>
        <taxon>Eukaryota</taxon>
        <taxon>Viridiplantae</taxon>
        <taxon>Streptophyta</taxon>
        <taxon>Embryophyta</taxon>
        <taxon>Tracheophyta</taxon>
        <taxon>Spermatophyta</taxon>
        <taxon>Magnoliopsida</taxon>
        <taxon>Liliopsida</taxon>
        <taxon>Asparagales</taxon>
        <taxon>Orchidaceae</taxon>
        <taxon>Epidendroideae</taxon>
        <taxon>Malaxideae</taxon>
        <taxon>Dendrobiinae</taxon>
        <taxon>Dendrobium</taxon>
    </lineage>
</organism>
<keyword evidence="3" id="KW-1185">Reference proteome</keyword>
<name>A0ABD0UJY3_DENTH</name>
<comment type="caution">
    <text evidence="2">The sequence shown here is derived from an EMBL/GenBank/DDBJ whole genome shotgun (WGS) entry which is preliminary data.</text>
</comment>
<accession>A0ABD0UJY3</accession>
<dbReference type="PANTHER" id="PTHR34198:SF1">
    <property type="entry name" value="OS01G0104300 PROTEIN"/>
    <property type="match status" value="1"/>
</dbReference>
<dbReference type="AlphaFoldDB" id="A0ABD0UJY3"/>
<feature type="region of interest" description="Disordered" evidence="1">
    <location>
        <begin position="63"/>
        <end position="86"/>
    </location>
</feature>